<feature type="region of interest" description="Disordered" evidence="1">
    <location>
        <begin position="104"/>
        <end position="130"/>
    </location>
</feature>
<dbReference type="AlphaFoldDB" id="A0A550CQG2"/>
<sequence>MSAGPRHVPIIPPASCSSRSLETCGAVQRIAERIDPSFEAVYNDVQVRTRLIVCDARWRLGLHKPGLDIGPRTGMDMAARLDREIAELKDMDVDIRASTADLRNPEQAEAFKEHSKRARDHRVEARSASNPLSRAYHISAGLVEAKLARDDAEDVSPPVSKSNTQTSRSSKGGPTRSNTIDTTSTTSTSTGDTGSMRGV</sequence>
<feature type="compositionally biased region" description="Polar residues" evidence="1">
    <location>
        <begin position="159"/>
        <end position="172"/>
    </location>
</feature>
<feature type="region of interest" description="Disordered" evidence="1">
    <location>
        <begin position="149"/>
        <end position="199"/>
    </location>
</feature>
<proteinExistence type="predicted"/>
<organism evidence="2 3">
    <name type="scientific">Schizophyllum amplum</name>
    <dbReference type="NCBI Taxonomy" id="97359"/>
    <lineage>
        <taxon>Eukaryota</taxon>
        <taxon>Fungi</taxon>
        <taxon>Dikarya</taxon>
        <taxon>Basidiomycota</taxon>
        <taxon>Agaricomycotina</taxon>
        <taxon>Agaricomycetes</taxon>
        <taxon>Agaricomycetidae</taxon>
        <taxon>Agaricales</taxon>
        <taxon>Schizophyllaceae</taxon>
        <taxon>Schizophyllum</taxon>
    </lineage>
</organism>
<protein>
    <submittedName>
        <fullName evidence="2">Uncharacterized protein</fullName>
    </submittedName>
</protein>
<evidence type="ECO:0000256" key="1">
    <source>
        <dbReference type="SAM" id="MobiDB-lite"/>
    </source>
</evidence>
<name>A0A550CQG2_9AGAR</name>
<evidence type="ECO:0000313" key="3">
    <source>
        <dbReference type="Proteomes" id="UP000320762"/>
    </source>
</evidence>
<reference evidence="2 3" key="1">
    <citation type="journal article" date="2019" name="New Phytol.">
        <title>Comparative genomics reveals unique wood-decay strategies and fruiting body development in the Schizophyllaceae.</title>
        <authorList>
            <person name="Almasi E."/>
            <person name="Sahu N."/>
            <person name="Krizsan K."/>
            <person name="Balint B."/>
            <person name="Kovacs G.M."/>
            <person name="Kiss B."/>
            <person name="Cseklye J."/>
            <person name="Drula E."/>
            <person name="Henrissat B."/>
            <person name="Nagy I."/>
            <person name="Chovatia M."/>
            <person name="Adam C."/>
            <person name="LaButti K."/>
            <person name="Lipzen A."/>
            <person name="Riley R."/>
            <person name="Grigoriev I.V."/>
            <person name="Nagy L.G."/>
        </authorList>
    </citation>
    <scope>NUCLEOTIDE SEQUENCE [LARGE SCALE GENOMIC DNA]</scope>
    <source>
        <strain evidence="2 3">NL-1724</strain>
    </source>
</reference>
<feature type="compositionally biased region" description="Basic and acidic residues" evidence="1">
    <location>
        <begin position="104"/>
        <end position="113"/>
    </location>
</feature>
<comment type="caution">
    <text evidence="2">The sequence shown here is derived from an EMBL/GenBank/DDBJ whole genome shotgun (WGS) entry which is preliminary data.</text>
</comment>
<dbReference type="Proteomes" id="UP000320762">
    <property type="component" value="Unassembled WGS sequence"/>
</dbReference>
<feature type="compositionally biased region" description="Low complexity" evidence="1">
    <location>
        <begin position="175"/>
        <end position="199"/>
    </location>
</feature>
<evidence type="ECO:0000313" key="2">
    <source>
        <dbReference type="EMBL" id="TRM67027.1"/>
    </source>
</evidence>
<dbReference type="EMBL" id="VDMD01000003">
    <property type="protein sequence ID" value="TRM67027.1"/>
    <property type="molecule type" value="Genomic_DNA"/>
</dbReference>
<accession>A0A550CQG2</accession>
<keyword evidence="3" id="KW-1185">Reference proteome</keyword>
<gene>
    <name evidence="2" type="ORF">BD626DRAFT_484539</name>
</gene>